<dbReference type="InterPro" id="IPR000595">
    <property type="entry name" value="cNMP-bd_dom"/>
</dbReference>
<accession>A0A4U0YJF7</accession>
<dbReference type="RefSeq" id="WP_136869169.1">
    <property type="nucleotide sequence ID" value="NZ_SWAV01000002.1"/>
</dbReference>
<dbReference type="InterPro" id="IPR012318">
    <property type="entry name" value="HTH_CRP"/>
</dbReference>
<dbReference type="InterPro" id="IPR036390">
    <property type="entry name" value="WH_DNA-bd_sf"/>
</dbReference>
<evidence type="ECO:0000256" key="1">
    <source>
        <dbReference type="ARBA" id="ARBA00023015"/>
    </source>
</evidence>
<dbReference type="AlphaFoldDB" id="A0A4U0YJF7"/>
<dbReference type="PROSITE" id="PS50042">
    <property type="entry name" value="CNMP_BINDING_3"/>
    <property type="match status" value="1"/>
</dbReference>
<keyword evidence="1" id="KW-0805">Transcription regulation</keyword>
<keyword evidence="2" id="KW-0238">DNA-binding</keyword>
<dbReference type="GO" id="GO:0003700">
    <property type="term" value="F:DNA-binding transcription factor activity"/>
    <property type="evidence" value="ECO:0007669"/>
    <property type="project" value="TreeGrafter"/>
</dbReference>
<keyword evidence="3" id="KW-0804">Transcription</keyword>
<gene>
    <name evidence="6" type="ORF">FA869_07340</name>
</gene>
<comment type="caution">
    <text evidence="6">The sequence shown here is derived from an EMBL/GenBank/DDBJ whole genome shotgun (WGS) entry which is preliminary data.</text>
</comment>
<dbReference type="GO" id="GO:0005829">
    <property type="term" value="C:cytosol"/>
    <property type="evidence" value="ECO:0007669"/>
    <property type="project" value="TreeGrafter"/>
</dbReference>
<dbReference type="GO" id="GO:0003677">
    <property type="term" value="F:DNA binding"/>
    <property type="evidence" value="ECO:0007669"/>
    <property type="project" value="UniProtKB-KW"/>
</dbReference>
<dbReference type="Gene3D" id="2.60.120.10">
    <property type="entry name" value="Jelly Rolls"/>
    <property type="match status" value="1"/>
</dbReference>
<dbReference type="Pfam" id="PF13545">
    <property type="entry name" value="HTH_Crp_2"/>
    <property type="match status" value="1"/>
</dbReference>
<evidence type="ECO:0000313" key="6">
    <source>
        <dbReference type="EMBL" id="TKA92200.1"/>
    </source>
</evidence>
<sequence length="238" mass="27053">MALPTVKFLTITQPADIYRYLRQNSLFSDLPEDALQEVAGFCRVRRFRERQLIHTRGDAPDGMFSVISGSVRATTSSDEGREALLAIMESGAWFGESSLFDGLPRAYDAYAQGDCELLFVPRTGIEGLLDRRPQIYRNIVRLLCQRIRLSLVLLETNALLPLEGRLANRLLILAQAEDHSISAELRLSQEDLSQMLGMTRQSISRVLKLWESEGIIERHYRGLRILDFPALRRKTTDS</sequence>
<dbReference type="PANTHER" id="PTHR24567">
    <property type="entry name" value="CRP FAMILY TRANSCRIPTIONAL REGULATORY PROTEIN"/>
    <property type="match status" value="1"/>
</dbReference>
<reference evidence="6 7" key="1">
    <citation type="submission" date="2019-04" db="EMBL/GenBank/DDBJ databases">
        <title>Crypto-aerobic microbial life in anoxic (sulfidic) marine sediments.</title>
        <authorList>
            <person name="Bhattacharya S."/>
            <person name="Roy C."/>
            <person name="Mondal N."/>
            <person name="Sarkar J."/>
            <person name="Mandal S."/>
            <person name="Rameez M.J."/>
            <person name="Ghosh W."/>
        </authorList>
    </citation>
    <scope>NUCLEOTIDE SEQUENCE [LARGE SCALE GENOMIC DNA]</scope>
    <source>
        <strain evidence="6 7">SBBB</strain>
    </source>
</reference>
<evidence type="ECO:0000313" key="7">
    <source>
        <dbReference type="Proteomes" id="UP000305198"/>
    </source>
</evidence>
<protein>
    <submittedName>
        <fullName evidence="6">Crp/Fnr family transcriptional regulator</fullName>
    </submittedName>
</protein>
<dbReference type="InterPro" id="IPR036388">
    <property type="entry name" value="WH-like_DNA-bd_sf"/>
</dbReference>
<feature type="domain" description="HTH crp-type" evidence="5">
    <location>
        <begin position="160"/>
        <end position="229"/>
    </location>
</feature>
<feature type="domain" description="Cyclic nucleotide-binding" evidence="4">
    <location>
        <begin position="26"/>
        <end position="146"/>
    </location>
</feature>
<dbReference type="PROSITE" id="PS51063">
    <property type="entry name" value="HTH_CRP_2"/>
    <property type="match status" value="1"/>
</dbReference>
<dbReference type="SUPFAM" id="SSF46785">
    <property type="entry name" value="Winged helix' DNA-binding domain"/>
    <property type="match status" value="1"/>
</dbReference>
<evidence type="ECO:0000256" key="2">
    <source>
        <dbReference type="ARBA" id="ARBA00023125"/>
    </source>
</evidence>
<dbReference type="Pfam" id="PF00027">
    <property type="entry name" value="cNMP_binding"/>
    <property type="match status" value="1"/>
</dbReference>
<dbReference type="PRINTS" id="PR00034">
    <property type="entry name" value="HTHCRP"/>
</dbReference>
<evidence type="ECO:0000259" key="4">
    <source>
        <dbReference type="PROSITE" id="PS50042"/>
    </source>
</evidence>
<dbReference type="Gene3D" id="1.10.10.10">
    <property type="entry name" value="Winged helix-like DNA-binding domain superfamily/Winged helix DNA-binding domain"/>
    <property type="match status" value="1"/>
</dbReference>
<evidence type="ECO:0000259" key="5">
    <source>
        <dbReference type="PROSITE" id="PS51063"/>
    </source>
</evidence>
<dbReference type="CDD" id="cd00092">
    <property type="entry name" value="HTH_CRP"/>
    <property type="match status" value="1"/>
</dbReference>
<dbReference type="SUPFAM" id="SSF51206">
    <property type="entry name" value="cAMP-binding domain-like"/>
    <property type="match status" value="1"/>
</dbReference>
<organism evidence="6 7">
    <name type="scientific">Halopseudomonas bauzanensis</name>
    <dbReference type="NCBI Taxonomy" id="653930"/>
    <lineage>
        <taxon>Bacteria</taxon>
        <taxon>Pseudomonadati</taxon>
        <taxon>Pseudomonadota</taxon>
        <taxon>Gammaproteobacteria</taxon>
        <taxon>Pseudomonadales</taxon>
        <taxon>Pseudomonadaceae</taxon>
        <taxon>Halopseudomonas</taxon>
    </lineage>
</organism>
<dbReference type="SMART" id="SM00419">
    <property type="entry name" value="HTH_CRP"/>
    <property type="match status" value="1"/>
</dbReference>
<dbReference type="Proteomes" id="UP000305198">
    <property type="component" value="Unassembled WGS sequence"/>
</dbReference>
<evidence type="ECO:0000256" key="3">
    <source>
        <dbReference type="ARBA" id="ARBA00023163"/>
    </source>
</evidence>
<dbReference type="InterPro" id="IPR018490">
    <property type="entry name" value="cNMP-bd_dom_sf"/>
</dbReference>
<dbReference type="EMBL" id="SWAV01000002">
    <property type="protein sequence ID" value="TKA92200.1"/>
    <property type="molecule type" value="Genomic_DNA"/>
</dbReference>
<name>A0A4U0YJF7_9GAMM</name>
<dbReference type="InterPro" id="IPR014710">
    <property type="entry name" value="RmlC-like_jellyroll"/>
</dbReference>
<proteinExistence type="predicted"/>
<dbReference type="SMART" id="SM00100">
    <property type="entry name" value="cNMP"/>
    <property type="match status" value="1"/>
</dbReference>
<dbReference type="PANTHER" id="PTHR24567:SF74">
    <property type="entry name" value="HTH-TYPE TRANSCRIPTIONAL REGULATOR ARCR"/>
    <property type="match status" value="1"/>
</dbReference>
<dbReference type="CDD" id="cd00038">
    <property type="entry name" value="CAP_ED"/>
    <property type="match status" value="1"/>
</dbReference>
<dbReference type="InterPro" id="IPR050397">
    <property type="entry name" value="Env_Response_Regulators"/>
</dbReference>